<comment type="caution">
    <text evidence="4">The sequence shown here is derived from an EMBL/GenBank/DDBJ whole genome shotgun (WGS) entry which is preliminary data.</text>
</comment>
<feature type="region of interest" description="Disordered" evidence="2">
    <location>
        <begin position="530"/>
        <end position="551"/>
    </location>
</feature>
<dbReference type="EMBL" id="QJKJ01007619">
    <property type="protein sequence ID" value="RDX82519.1"/>
    <property type="molecule type" value="Genomic_DNA"/>
</dbReference>
<evidence type="ECO:0000313" key="5">
    <source>
        <dbReference type="Proteomes" id="UP000257109"/>
    </source>
</evidence>
<name>A0A371FW35_MUCPR</name>
<evidence type="ECO:0000313" key="4">
    <source>
        <dbReference type="EMBL" id="RDX82519.1"/>
    </source>
</evidence>
<dbReference type="PROSITE" id="PS50088">
    <property type="entry name" value="ANK_REPEAT"/>
    <property type="match status" value="1"/>
</dbReference>
<dbReference type="SMART" id="SM00248">
    <property type="entry name" value="ANK"/>
    <property type="match status" value="1"/>
</dbReference>
<evidence type="ECO:0000256" key="1">
    <source>
        <dbReference type="PROSITE-ProRule" id="PRU00023"/>
    </source>
</evidence>
<evidence type="ECO:0000259" key="3">
    <source>
        <dbReference type="Pfam" id="PF03732"/>
    </source>
</evidence>
<dbReference type="PANTHER" id="PTHR32108:SF9">
    <property type="entry name" value="REVERSE TRANSCRIPTASE RNASE H-LIKE DOMAIN-CONTAINING PROTEIN"/>
    <property type="match status" value="1"/>
</dbReference>
<reference evidence="4" key="1">
    <citation type="submission" date="2018-05" db="EMBL/GenBank/DDBJ databases">
        <title>Draft genome of Mucuna pruriens seed.</title>
        <authorList>
            <person name="Nnadi N.E."/>
            <person name="Vos R."/>
            <person name="Hasami M.H."/>
            <person name="Devisetty U.K."/>
            <person name="Aguiy J.C."/>
        </authorList>
    </citation>
    <scope>NUCLEOTIDE SEQUENCE [LARGE SCALE GENOMIC DNA]</scope>
    <source>
        <strain evidence="4">JCA_2017</strain>
    </source>
</reference>
<dbReference type="PROSITE" id="PS50297">
    <property type="entry name" value="ANK_REP_REGION"/>
    <property type="match status" value="1"/>
</dbReference>
<organism evidence="4 5">
    <name type="scientific">Mucuna pruriens</name>
    <name type="common">Velvet bean</name>
    <name type="synonym">Dolichos pruriens</name>
    <dbReference type="NCBI Taxonomy" id="157652"/>
    <lineage>
        <taxon>Eukaryota</taxon>
        <taxon>Viridiplantae</taxon>
        <taxon>Streptophyta</taxon>
        <taxon>Embryophyta</taxon>
        <taxon>Tracheophyta</taxon>
        <taxon>Spermatophyta</taxon>
        <taxon>Magnoliopsida</taxon>
        <taxon>eudicotyledons</taxon>
        <taxon>Gunneridae</taxon>
        <taxon>Pentapetalae</taxon>
        <taxon>rosids</taxon>
        <taxon>fabids</taxon>
        <taxon>Fabales</taxon>
        <taxon>Fabaceae</taxon>
        <taxon>Papilionoideae</taxon>
        <taxon>50 kb inversion clade</taxon>
        <taxon>NPAAA clade</taxon>
        <taxon>indigoferoid/millettioid clade</taxon>
        <taxon>Phaseoleae</taxon>
        <taxon>Mucuna</taxon>
    </lineage>
</organism>
<keyword evidence="1" id="KW-0040">ANK repeat</keyword>
<feature type="non-terminal residue" evidence="4">
    <location>
        <position position="1"/>
    </location>
</feature>
<dbReference type="InterPro" id="IPR002110">
    <property type="entry name" value="Ankyrin_rpt"/>
</dbReference>
<dbReference type="Proteomes" id="UP000257109">
    <property type="component" value="Unassembled WGS sequence"/>
</dbReference>
<sequence length="703" mass="77790">MEQAIEELEQQNAEMRAEMRIEMGQMKEQMNKMFEIITRNAAPTPAAATPGVAPSTATSGTPTHPPGFTPPVWNATMENPPAPQEQPAGNNSGAGRGQGSRIGPFPTLGATVYFNTLPEAGRVPGTILESALLGSEKINVLEEQKRVIEGTGGHGIDAANLCLVPNIELPSDFKVPKFEKYKGSSCPRVHLAMYCRKMAPYTQQDKILMHCFQDSLSGAALRWYVGLDNGHIKTWRDLADAFLRQYKYNEDMAPDRSLLQNLSKTDTEGFKDYAQRWRELAAQVQPPLSESEMASMFIDTLPSPFYGKVVRSVASNFADLVTIGERIEAGIKRGRFAQDWGSTSFAEVANTPEAPNPRLVRQRRVFTLIPLPYSTLFPLLLKRGMIAILPLKSLEPPYPRSYDPNAKCDYHSGAVGHSTHRCWSFKHKVQDLIDARWLRFKGNEPNISTNPLPAHEGQSINTLSHNCDPICPAPLIIAAPPKPAYENNHAVPWHYDPVLEELPKKQANDPLVEEITNIAELGGITHSGRIYTPENLGKKNPKENPKGAPKEKEAGEFLKLIRYSEYELLDYMNKTPAHISLLSLLLNSESHRNLLLRVLKDAHVAPDITAERFGGIIGSLTSSGRLTFSDEEIPAEGRQHNQPLHIAVKCGDYMITKVLIDNGSSLNILPKATLDKLGSIHVQLKASPVIVRAFDGSRRDVMG</sequence>
<feature type="compositionally biased region" description="Low complexity" evidence="2">
    <location>
        <begin position="44"/>
        <end position="62"/>
    </location>
</feature>
<feature type="repeat" description="ANK" evidence="1">
    <location>
        <begin position="639"/>
        <end position="671"/>
    </location>
</feature>
<dbReference type="Pfam" id="PF03732">
    <property type="entry name" value="Retrotrans_gag"/>
    <property type="match status" value="1"/>
</dbReference>
<protein>
    <recommendedName>
        <fullName evidence="3">Retrotransposon gag domain-containing protein</fullName>
    </recommendedName>
</protein>
<dbReference type="PANTHER" id="PTHR32108">
    <property type="entry name" value="DNA-DIRECTED RNA POLYMERASE SUBUNIT ALPHA"/>
    <property type="match status" value="1"/>
</dbReference>
<gene>
    <name evidence="4" type="ORF">CR513_36667</name>
</gene>
<dbReference type="OrthoDB" id="686606at2759"/>
<accession>A0A371FW35</accession>
<keyword evidence="5" id="KW-1185">Reference proteome</keyword>
<dbReference type="InterPro" id="IPR005162">
    <property type="entry name" value="Retrotrans_gag_dom"/>
</dbReference>
<dbReference type="AlphaFoldDB" id="A0A371FW35"/>
<dbReference type="CDD" id="cd00303">
    <property type="entry name" value="retropepsin_like"/>
    <property type="match status" value="1"/>
</dbReference>
<feature type="compositionally biased region" description="Basic and acidic residues" evidence="2">
    <location>
        <begin position="536"/>
        <end position="551"/>
    </location>
</feature>
<feature type="region of interest" description="Disordered" evidence="2">
    <location>
        <begin position="44"/>
        <end position="102"/>
    </location>
</feature>
<feature type="domain" description="Retrotransposon gag" evidence="3">
    <location>
        <begin position="214"/>
        <end position="301"/>
    </location>
</feature>
<proteinExistence type="predicted"/>
<evidence type="ECO:0000256" key="2">
    <source>
        <dbReference type="SAM" id="MobiDB-lite"/>
    </source>
</evidence>